<dbReference type="GO" id="GO:0030170">
    <property type="term" value="F:pyridoxal phosphate binding"/>
    <property type="evidence" value="ECO:0007669"/>
    <property type="project" value="UniProtKB-UniRule"/>
</dbReference>
<dbReference type="NCBIfam" id="TIGR00044">
    <property type="entry name" value="YggS family pyridoxal phosphate-dependent enzyme"/>
    <property type="match status" value="1"/>
</dbReference>
<gene>
    <name evidence="6" type="ORF">DZC52_11265</name>
</gene>
<dbReference type="Gene3D" id="3.20.20.10">
    <property type="entry name" value="Alanine racemase"/>
    <property type="match status" value="1"/>
</dbReference>
<dbReference type="SUPFAM" id="SSF51419">
    <property type="entry name" value="PLP-binding barrel"/>
    <property type="match status" value="1"/>
</dbReference>
<keyword evidence="1 2" id="KW-0663">Pyridoxal phosphate</keyword>
<dbReference type="PANTHER" id="PTHR10146">
    <property type="entry name" value="PROLINE SYNTHETASE CO-TRANSCRIBED BACTERIAL HOMOLOG PROTEIN"/>
    <property type="match status" value="1"/>
</dbReference>
<evidence type="ECO:0000313" key="7">
    <source>
        <dbReference type="Proteomes" id="UP000260351"/>
    </source>
</evidence>
<evidence type="ECO:0000256" key="1">
    <source>
        <dbReference type="ARBA" id="ARBA00022898"/>
    </source>
</evidence>
<feature type="domain" description="Alanine racemase N-terminal" evidence="5">
    <location>
        <begin position="48"/>
        <end position="245"/>
    </location>
</feature>
<evidence type="ECO:0000313" key="6">
    <source>
        <dbReference type="EMBL" id="RFF29665.1"/>
    </source>
</evidence>
<dbReference type="InterPro" id="IPR001608">
    <property type="entry name" value="Ala_racemase_N"/>
</dbReference>
<dbReference type="OrthoDB" id="9804072at2"/>
<evidence type="ECO:0000256" key="2">
    <source>
        <dbReference type="HAMAP-Rule" id="MF_02087"/>
    </source>
</evidence>
<dbReference type="PIRSF" id="PIRSF004848">
    <property type="entry name" value="YBL036c_PLPDEIII"/>
    <property type="match status" value="1"/>
</dbReference>
<comment type="cofactor">
    <cofactor evidence="3">
        <name>pyridoxal 5'-phosphate</name>
        <dbReference type="ChEBI" id="CHEBI:597326"/>
    </cofactor>
</comment>
<reference evidence="6 7" key="1">
    <citation type="submission" date="2018-08" db="EMBL/GenBank/DDBJ databases">
        <title>Wenzhouxiangella salilacus sp. nov., a novel bacterium isolated from a saline lake in Xinjiang Province, China.</title>
        <authorList>
            <person name="Han S."/>
        </authorList>
    </citation>
    <scope>NUCLEOTIDE SEQUENCE [LARGE SCALE GENOMIC DNA]</scope>
    <source>
        <strain evidence="6 7">XDB06</strain>
    </source>
</reference>
<proteinExistence type="inferred from homology"/>
<dbReference type="Proteomes" id="UP000260351">
    <property type="component" value="Unassembled WGS sequence"/>
</dbReference>
<accession>A0A3E1K6L6</accession>
<keyword evidence="7" id="KW-1185">Reference proteome</keyword>
<dbReference type="EMBL" id="QUZK01000042">
    <property type="protein sequence ID" value="RFF29665.1"/>
    <property type="molecule type" value="Genomic_DNA"/>
</dbReference>
<dbReference type="HAMAP" id="MF_02087">
    <property type="entry name" value="PLP_homeostasis"/>
    <property type="match status" value="1"/>
</dbReference>
<sequence>MSEGVERAAPPVSIPRTAADLARNLAFVKSRIASACEIAGRNLAEVTLLPVSKTVDEQRMRLAWQAGCTSFGENKVQEARGKVESLSDLDIRWSIIGHLQTNKAKYVARFADEFQALDRIKTAAILDRRLNIEGRSLDVFIQVNSSGEASKYGLEPEQVPDFARKLTAYPALNVRGLMTLAEFTADQARVRDCFRRMVRLRERMRQDGPQGMRFEELSMGMSGDYELAVIEGATIVRIGQAIFGPRELPDSHYWPSN</sequence>
<feature type="modified residue" description="N6-(pyridoxal phosphate)lysine" evidence="2 3">
    <location>
        <position position="53"/>
    </location>
</feature>
<evidence type="ECO:0000256" key="3">
    <source>
        <dbReference type="PIRSR" id="PIRSR004848-1"/>
    </source>
</evidence>
<dbReference type="PANTHER" id="PTHR10146:SF14">
    <property type="entry name" value="PYRIDOXAL PHOSPHATE HOMEOSTASIS PROTEIN"/>
    <property type="match status" value="1"/>
</dbReference>
<dbReference type="CDD" id="cd00635">
    <property type="entry name" value="PLPDE_III_YBL036c_like"/>
    <property type="match status" value="1"/>
</dbReference>
<dbReference type="InterPro" id="IPR011078">
    <property type="entry name" value="PyrdxlP_homeostasis"/>
</dbReference>
<dbReference type="Pfam" id="PF01168">
    <property type="entry name" value="Ala_racemase_N"/>
    <property type="match status" value="1"/>
</dbReference>
<organism evidence="6 7">
    <name type="scientific">Wenzhouxiangella sediminis</name>
    <dbReference type="NCBI Taxonomy" id="1792836"/>
    <lineage>
        <taxon>Bacteria</taxon>
        <taxon>Pseudomonadati</taxon>
        <taxon>Pseudomonadota</taxon>
        <taxon>Gammaproteobacteria</taxon>
        <taxon>Chromatiales</taxon>
        <taxon>Wenzhouxiangellaceae</taxon>
        <taxon>Wenzhouxiangella</taxon>
    </lineage>
</organism>
<comment type="similarity">
    <text evidence="2 4">Belongs to the pyridoxal phosphate-binding protein YggS/PROSC family.</text>
</comment>
<dbReference type="RefSeq" id="WP_116651249.1">
    <property type="nucleotide sequence ID" value="NZ_QUZK01000042.1"/>
</dbReference>
<evidence type="ECO:0000256" key="4">
    <source>
        <dbReference type="RuleBase" id="RU004514"/>
    </source>
</evidence>
<comment type="caution">
    <text evidence="6">The sequence shown here is derived from an EMBL/GenBank/DDBJ whole genome shotgun (WGS) entry which is preliminary data.</text>
</comment>
<dbReference type="AlphaFoldDB" id="A0A3E1K6L6"/>
<comment type="function">
    <text evidence="2">Pyridoxal 5'-phosphate (PLP)-binding protein, which is involved in PLP homeostasis.</text>
</comment>
<protein>
    <recommendedName>
        <fullName evidence="2">Pyridoxal phosphate homeostasis protein</fullName>
        <shortName evidence="2">PLP homeostasis protein</shortName>
    </recommendedName>
</protein>
<dbReference type="FunFam" id="3.20.20.10:FF:000018">
    <property type="entry name" value="Pyridoxal phosphate homeostasis protein"/>
    <property type="match status" value="1"/>
</dbReference>
<dbReference type="InterPro" id="IPR029066">
    <property type="entry name" value="PLP-binding_barrel"/>
</dbReference>
<evidence type="ECO:0000259" key="5">
    <source>
        <dbReference type="Pfam" id="PF01168"/>
    </source>
</evidence>
<name>A0A3E1K6L6_9GAMM</name>